<dbReference type="CDD" id="cd18567">
    <property type="entry name" value="ABC_6TM_CvaB_RaxB_like"/>
    <property type="match status" value="1"/>
</dbReference>
<dbReference type="SMART" id="SM00382">
    <property type="entry name" value="AAA"/>
    <property type="match status" value="1"/>
</dbReference>
<name>A0A5Q2VEM6_SERPR</name>
<feature type="transmembrane region" description="Helical" evidence="7">
    <location>
        <begin position="398"/>
        <end position="418"/>
    </location>
</feature>
<evidence type="ECO:0000256" key="7">
    <source>
        <dbReference type="SAM" id="Phobius"/>
    </source>
</evidence>
<feature type="transmembrane region" description="Helical" evidence="7">
    <location>
        <begin position="203"/>
        <end position="225"/>
    </location>
</feature>
<dbReference type="InterPro" id="IPR005074">
    <property type="entry name" value="Peptidase_C39"/>
</dbReference>
<dbReference type="PROSITE" id="PS50893">
    <property type="entry name" value="ABC_TRANSPORTER_2"/>
    <property type="match status" value="1"/>
</dbReference>
<dbReference type="InterPro" id="IPR003593">
    <property type="entry name" value="AAA+_ATPase"/>
</dbReference>
<keyword evidence="6 7" id="KW-0472">Membrane</keyword>
<evidence type="ECO:0000259" key="10">
    <source>
        <dbReference type="PROSITE" id="PS50990"/>
    </source>
</evidence>
<dbReference type="PROSITE" id="PS50990">
    <property type="entry name" value="PEPTIDASE_C39"/>
    <property type="match status" value="1"/>
</dbReference>
<dbReference type="Pfam" id="PF03412">
    <property type="entry name" value="Peptidase_C39"/>
    <property type="match status" value="1"/>
</dbReference>
<dbReference type="GO" id="GO:0034040">
    <property type="term" value="F:ATPase-coupled lipid transmembrane transporter activity"/>
    <property type="evidence" value="ECO:0007669"/>
    <property type="project" value="TreeGrafter"/>
</dbReference>
<feature type="domain" description="ABC transmembrane type-1" evidence="9">
    <location>
        <begin position="173"/>
        <end position="453"/>
    </location>
</feature>
<dbReference type="SUPFAM" id="SSF52540">
    <property type="entry name" value="P-loop containing nucleoside triphosphate hydrolases"/>
    <property type="match status" value="1"/>
</dbReference>
<dbReference type="InterPro" id="IPR027417">
    <property type="entry name" value="P-loop_NTPase"/>
</dbReference>
<dbReference type="Proteomes" id="UP000381260">
    <property type="component" value="Chromosome"/>
</dbReference>
<dbReference type="Gene3D" id="1.20.1560.10">
    <property type="entry name" value="ABC transporter type 1, transmembrane domain"/>
    <property type="match status" value="1"/>
</dbReference>
<dbReference type="GO" id="GO:0008233">
    <property type="term" value="F:peptidase activity"/>
    <property type="evidence" value="ECO:0007669"/>
    <property type="project" value="InterPro"/>
</dbReference>
<dbReference type="InterPro" id="IPR036640">
    <property type="entry name" value="ABC1_TM_sf"/>
</dbReference>
<keyword evidence="3" id="KW-0547">Nucleotide-binding</keyword>
<dbReference type="PANTHER" id="PTHR24221:SF606">
    <property type="entry name" value="COLICIN V SECRETION-PROCESSING ATP-BINDING PROTEIN"/>
    <property type="match status" value="1"/>
</dbReference>
<feature type="transmembrane region" description="Helical" evidence="7">
    <location>
        <begin position="171"/>
        <end position="191"/>
    </location>
</feature>
<evidence type="ECO:0000256" key="1">
    <source>
        <dbReference type="ARBA" id="ARBA00004651"/>
    </source>
</evidence>
<evidence type="ECO:0000256" key="6">
    <source>
        <dbReference type="ARBA" id="ARBA00023136"/>
    </source>
</evidence>
<evidence type="ECO:0000313" key="12">
    <source>
        <dbReference type="Proteomes" id="UP000381260"/>
    </source>
</evidence>
<dbReference type="PROSITE" id="PS50929">
    <property type="entry name" value="ABC_TM1F"/>
    <property type="match status" value="1"/>
</dbReference>
<evidence type="ECO:0000256" key="4">
    <source>
        <dbReference type="ARBA" id="ARBA00022840"/>
    </source>
</evidence>
<dbReference type="InterPro" id="IPR003439">
    <property type="entry name" value="ABC_transporter-like_ATP-bd"/>
</dbReference>
<keyword evidence="4 11" id="KW-0067">ATP-binding</keyword>
<protein>
    <submittedName>
        <fullName evidence="11">ATP-binding cassette domain-containing protein</fullName>
    </submittedName>
</protein>
<evidence type="ECO:0000313" key="11">
    <source>
        <dbReference type="EMBL" id="QGH62021.1"/>
    </source>
</evidence>
<sequence length="715" mass="80534">MPLTNRINFGFNRKQLPMIFQGEVSECGLACIAMIAGYYGNRQELLALRNQFPISQRGAKLSMLLSIAQQLHLTTRTLRLETHELNQLKLPCMLHWDFKHFVVLKAIKKNHLIIHDPELGVRKIPMKDVEKSFTGVAVELWPNEHFNPHVVQEKISLRKVIGPISGVKTSFMLVLAMGLLLEVFSLLMPFLTQWTIDQVIPAADYNLLSLLIAGFLIVLVTRHLISIARDWSMLFITTSLSVQWRSNVFNHLMHIPTSYFSRRHLGDVVSRFGAVDAIQATLTSAFFVALLDGAVTIFTLTVMFIYSVKLTLIAIASIVIYSLLRALYFMPLRNAAEEQIIHGAKQQSHFIESIRGIKTIRLFQRQSERAAGWISYMVNQVNAGVRVQKLQLIYRQSISFLSGLESIIVIGLGAGLVIEGHLTVGAFMAFSSFKAQFSGRISNLIDKFFELKMLRIQTERLADIVLTEREKVLPQIVDQNGDCRFSLRVDNVSWRYSELDPWILKKLSFEVPAGDFVAITGTSGCGKSTLMELLCGNYSTSEGGIWYTDQEEHAYEPGQIKNHIATVLQDDVLLSGTIMDNITFFSGQPDEELAVQCARLAAIYHDIQAMPMQFNTLVGDMGTTLSGGQKQRILLARALYKKPQVLLLDEATSHLDLATEYQVNQMLAQLKLTRIIIAHRPHTLAMAQRILVMKEGEIAQILTPHELLQNLEEGV</sequence>
<evidence type="ECO:0000259" key="9">
    <source>
        <dbReference type="PROSITE" id="PS50929"/>
    </source>
</evidence>
<keyword evidence="5 7" id="KW-1133">Transmembrane helix</keyword>
<dbReference type="EMBL" id="CP045913">
    <property type="protein sequence ID" value="QGH62021.1"/>
    <property type="molecule type" value="Genomic_DNA"/>
</dbReference>
<gene>
    <name evidence="11" type="ORF">GHV41_14825</name>
</gene>
<dbReference type="RefSeq" id="WP_153859053.1">
    <property type="nucleotide sequence ID" value="NZ_CP045913.1"/>
</dbReference>
<dbReference type="InterPro" id="IPR039421">
    <property type="entry name" value="Type_1_exporter"/>
</dbReference>
<dbReference type="Gene3D" id="3.40.50.300">
    <property type="entry name" value="P-loop containing nucleotide triphosphate hydrolases"/>
    <property type="match status" value="1"/>
</dbReference>
<comment type="subcellular location">
    <subcellularLocation>
        <location evidence="1">Cell membrane</location>
        <topology evidence="1">Multi-pass membrane protein</topology>
    </subcellularLocation>
</comment>
<dbReference type="GO" id="GO:0016887">
    <property type="term" value="F:ATP hydrolysis activity"/>
    <property type="evidence" value="ECO:0007669"/>
    <property type="project" value="InterPro"/>
</dbReference>
<dbReference type="InterPro" id="IPR017871">
    <property type="entry name" value="ABC_transporter-like_CS"/>
</dbReference>
<evidence type="ECO:0000256" key="2">
    <source>
        <dbReference type="ARBA" id="ARBA00022692"/>
    </source>
</evidence>
<dbReference type="InterPro" id="IPR011527">
    <property type="entry name" value="ABC1_TM_dom"/>
</dbReference>
<dbReference type="GO" id="GO:0140359">
    <property type="term" value="F:ABC-type transporter activity"/>
    <property type="evidence" value="ECO:0007669"/>
    <property type="project" value="InterPro"/>
</dbReference>
<dbReference type="AlphaFoldDB" id="A0A5Q2VEM6"/>
<organism evidence="11 12">
    <name type="scientific">Serratia proteamaculans</name>
    <dbReference type="NCBI Taxonomy" id="28151"/>
    <lineage>
        <taxon>Bacteria</taxon>
        <taxon>Pseudomonadati</taxon>
        <taxon>Pseudomonadota</taxon>
        <taxon>Gammaproteobacteria</taxon>
        <taxon>Enterobacterales</taxon>
        <taxon>Yersiniaceae</taxon>
        <taxon>Serratia</taxon>
    </lineage>
</organism>
<evidence type="ECO:0000259" key="8">
    <source>
        <dbReference type="PROSITE" id="PS50893"/>
    </source>
</evidence>
<dbReference type="SUPFAM" id="SSF90123">
    <property type="entry name" value="ABC transporter transmembrane region"/>
    <property type="match status" value="1"/>
</dbReference>
<feature type="domain" description="ABC transporter" evidence="8">
    <location>
        <begin position="487"/>
        <end position="715"/>
    </location>
</feature>
<accession>A0A5Q2VEM6</accession>
<dbReference type="Pfam" id="PF00005">
    <property type="entry name" value="ABC_tran"/>
    <property type="match status" value="1"/>
</dbReference>
<evidence type="ECO:0000256" key="3">
    <source>
        <dbReference type="ARBA" id="ARBA00022741"/>
    </source>
</evidence>
<proteinExistence type="predicted"/>
<dbReference type="Pfam" id="PF00664">
    <property type="entry name" value="ABC_membrane"/>
    <property type="match status" value="1"/>
</dbReference>
<dbReference type="PANTHER" id="PTHR24221">
    <property type="entry name" value="ATP-BINDING CASSETTE SUB-FAMILY B"/>
    <property type="match status" value="1"/>
</dbReference>
<keyword evidence="2 7" id="KW-0812">Transmembrane</keyword>
<dbReference type="GO" id="GO:0006508">
    <property type="term" value="P:proteolysis"/>
    <property type="evidence" value="ECO:0007669"/>
    <property type="project" value="InterPro"/>
</dbReference>
<dbReference type="GO" id="GO:0005886">
    <property type="term" value="C:plasma membrane"/>
    <property type="evidence" value="ECO:0007669"/>
    <property type="project" value="UniProtKB-SubCell"/>
</dbReference>
<dbReference type="GO" id="GO:0005524">
    <property type="term" value="F:ATP binding"/>
    <property type="evidence" value="ECO:0007669"/>
    <property type="project" value="UniProtKB-KW"/>
</dbReference>
<reference evidence="11 12" key="1">
    <citation type="submission" date="2019-11" db="EMBL/GenBank/DDBJ databases">
        <title>The Phosphoenolpyruvate Phosphotransferase System Regulates Serratia proteamaculans 336X Biofilm Formation and Wheat Roots colonization.</title>
        <authorList>
            <person name="Liu F."/>
        </authorList>
    </citation>
    <scope>NUCLEOTIDE SEQUENCE [LARGE SCALE GENOMIC DNA]</scope>
    <source>
        <strain evidence="11 12">336X</strain>
    </source>
</reference>
<feature type="domain" description="Peptidase C39" evidence="10">
    <location>
        <begin position="21"/>
        <end position="140"/>
    </location>
</feature>
<dbReference type="Gene3D" id="3.90.70.10">
    <property type="entry name" value="Cysteine proteinases"/>
    <property type="match status" value="1"/>
</dbReference>
<evidence type="ECO:0000256" key="5">
    <source>
        <dbReference type="ARBA" id="ARBA00022989"/>
    </source>
</evidence>
<dbReference type="PROSITE" id="PS00211">
    <property type="entry name" value="ABC_TRANSPORTER_1"/>
    <property type="match status" value="1"/>
</dbReference>
<feature type="transmembrane region" description="Helical" evidence="7">
    <location>
        <begin position="297"/>
        <end position="324"/>
    </location>
</feature>